<feature type="binding site" evidence="7">
    <location>
        <position position="274"/>
    </location>
    <ligand>
        <name>ATP</name>
        <dbReference type="ChEBI" id="CHEBI:30616"/>
    </ligand>
</feature>
<dbReference type="AlphaFoldDB" id="A0A3A4AUB8"/>
<keyword evidence="5 7" id="KW-0648">Protein biosynthesis</keyword>
<dbReference type="PANTHER" id="PTHR11778">
    <property type="entry name" value="SERYL-TRNA SYNTHETASE"/>
    <property type="match status" value="1"/>
</dbReference>
<dbReference type="PIRSF" id="PIRSF001529">
    <property type="entry name" value="Ser-tRNA-synth_IIa"/>
    <property type="match status" value="1"/>
</dbReference>
<keyword evidence="2 7" id="KW-0436">Ligase</keyword>
<evidence type="ECO:0000256" key="5">
    <source>
        <dbReference type="ARBA" id="ARBA00022917"/>
    </source>
</evidence>
<dbReference type="GO" id="GO:0005524">
    <property type="term" value="F:ATP binding"/>
    <property type="evidence" value="ECO:0007669"/>
    <property type="project" value="UniProtKB-UniRule"/>
</dbReference>
<evidence type="ECO:0000256" key="10">
    <source>
        <dbReference type="SAM" id="Coils"/>
    </source>
</evidence>
<feature type="binding site" evidence="7 9">
    <location>
        <begin position="258"/>
        <end position="260"/>
    </location>
    <ligand>
        <name>ATP</name>
        <dbReference type="ChEBI" id="CHEBI:30616"/>
    </ligand>
</feature>
<feature type="coiled-coil region" evidence="10">
    <location>
        <begin position="74"/>
        <end position="101"/>
    </location>
</feature>
<feature type="domain" description="Aminoacyl-transfer RNA synthetases class-II family profile" evidence="11">
    <location>
        <begin position="136"/>
        <end position="404"/>
    </location>
</feature>
<dbReference type="Pfam" id="PF02403">
    <property type="entry name" value="Seryl_tRNA_N"/>
    <property type="match status" value="1"/>
</dbReference>
<evidence type="ECO:0000256" key="1">
    <source>
        <dbReference type="ARBA" id="ARBA00022490"/>
    </source>
</evidence>
<dbReference type="NCBIfam" id="TIGR00414">
    <property type="entry name" value="serS"/>
    <property type="match status" value="1"/>
</dbReference>
<name>A0A3A4AUB8_9ACTN</name>
<dbReference type="Pfam" id="PF00587">
    <property type="entry name" value="tRNA-synt_2b"/>
    <property type="match status" value="1"/>
</dbReference>
<protein>
    <recommendedName>
        <fullName evidence="7">Serine--tRNA ligase</fullName>
        <ecNumber evidence="7">6.1.1.11</ecNumber>
    </recommendedName>
    <alternativeName>
        <fullName evidence="7">Seryl-tRNA synthetase</fullName>
        <shortName evidence="7">SerRS</shortName>
    </alternativeName>
    <alternativeName>
        <fullName evidence="7">Seryl-tRNA(Ser/Sec) synthetase</fullName>
    </alternativeName>
</protein>
<dbReference type="Gene3D" id="1.10.287.40">
    <property type="entry name" value="Serine-tRNA synthetase, tRNA binding domain"/>
    <property type="match status" value="1"/>
</dbReference>
<dbReference type="SUPFAM" id="SSF55681">
    <property type="entry name" value="Class II aaRS and biotin synthetases"/>
    <property type="match status" value="1"/>
</dbReference>
<dbReference type="RefSeq" id="WP_119927539.1">
    <property type="nucleotide sequence ID" value="NZ_QZEY01000005.1"/>
</dbReference>
<feature type="site" description="Important for serine binding" evidence="8">
    <location>
        <position position="380"/>
    </location>
</feature>
<comment type="catalytic activity">
    <reaction evidence="7">
        <text>tRNA(Sec) + L-serine + ATP = L-seryl-tRNA(Sec) + AMP + diphosphate + H(+)</text>
        <dbReference type="Rhea" id="RHEA:42580"/>
        <dbReference type="Rhea" id="RHEA-COMP:9742"/>
        <dbReference type="Rhea" id="RHEA-COMP:10128"/>
        <dbReference type="ChEBI" id="CHEBI:15378"/>
        <dbReference type="ChEBI" id="CHEBI:30616"/>
        <dbReference type="ChEBI" id="CHEBI:33019"/>
        <dbReference type="ChEBI" id="CHEBI:33384"/>
        <dbReference type="ChEBI" id="CHEBI:78442"/>
        <dbReference type="ChEBI" id="CHEBI:78533"/>
        <dbReference type="ChEBI" id="CHEBI:456215"/>
        <dbReference type="EC" id="6.1.1.11"/>
    </reaction>
</comment>
<evidence type="ECO:0000256" key="7">
    <source>
        <dbReference type="HAMAP-Rule" id="MF_00176"/>
    </source>
</evidence>
<dbReference type="CDD" id="cd00770">
    <property type="entry name" value="SerRS_core"/>
    <property type="match status" value="1"/>
</dbReference>
<evidence type="ECO:0000313" key="13">
    <source>
        <dbReference type="Proteomes" id="UP000265768"/>
    </source>
</evidence>
<evidence type="ECO:0000256" key="3">
    <source>
        <dbReference type="ARBA" id="ARBA00022741"/>
    </source>
</evidence>
<feature type="binding site" evidence="7">
    <location>
        <position position="380"/>
    </location>
    <ligand>
        <name>L-serine</name>
        <dbReference type="ChEBI" id="CHEBI:33384"/>
    </ligand>
</feature>
<dbReference type="EC" id="6.1.1.11" evidence="7"/>
<feature type="binding site" evidence="7 9">
    <location>
        <begin position="345"/>
        <end position="348"/>
    </location>
    <ligand>
        <name>ATP</name>
        <dbReference type="ChEBI" id="CHEBI:30616"/>
    </ligand>
</feature>
<sequence length="420" mass="46512">MIDLRTLRENPDVLRHSQRMRGEDDSVVDALLDLDERRRGALSRFESLRAEQKSIGKSVSRASGEERDALLGRAKELAGQVKAAEGEAEELGRKLDELLYTVPNIVEDGVPPGGEDDYVVLEHVGTPREFDFEPRDHLTLGEMLGAIDMERGAKVSGARFFFLTGVGARLQLGLLNMAMQQAIEAGFVPMIPPVLVKPEAMAGTGFLGAHAAEVYNLPGEDLFLVGTSEVPMAAYHADEILDLGGLPRRYAGWSSCFRREAGSYGKDTRGIIRVHQFDKVEMFSYCRLEDAREEHQRLLAWEKEMLAKIDVPYRVIDTAAGDLGSSAARKFDCEAWVPTQGRYRELTSTSNCTDFQSRRLNVRTRGEDGKTRPVATLNGTLATTRWIVAILENHQQADGSVVVPEALRPYVGLDVLRPIA</sequence>
<dbReference type="GO" id="GO:0005737">
    <property type="term" value="C:cytoplasm"/>
    <property type="evidence" value="ECO:0007669"/>
    <property type="project" value="UniProtKB-SubCell"/>
</dbReference>
<keyword evidence="4 7" id="KW-0067">ATP-binding</keyword>
<dbReference type="InterPro" id="IPR002314">
    <property type="entry name" value="aa-tRNA-synt_IIb"/>
</dbReference>
<keyword evidence="10" id="KW-0175">Coiled coil</keyword>
<dbReference type="InterPro" id="IPR006195">
    <property type="entry name" value="aa-tRNA-synth_II"/>
</dbReference>
<keyword evidence="3 7" id="KW-0547">Nucleotide-binding</keyword>
<feature type="binding site" evidence="8">
    <location>
        <position position="378"/>
    </location>
    <ligand>
        <name>L-serine</name>
        <dbReference type="ChEBI" id="CHEBI:33384"/>
    </ligand>
</feature>
<comment type="catalytic activity">
    <reaction evidence="7">
        <text>tRNA(Ser) + L-serine + ATP = L-seryl-tRNA(Ser) + AMP + diphosphate + H(+)</text>
        <dbReference type="Rhea" id="RHEA:12292"/>
        <dbReference type="Rhea" id="RHEA-COMP:9669"/>
        <dbReference type="Rhea" id="RHEA-COMP:9703"/>
        <dbReference type="ChEBI" id="CHEBI:15378"/>
        <dbReference type="ChEBI" id="CHEBI:30616"/>
        <dbReference type="ChEBI" id="CHEBI:33019"/>
        <dbReference type="ChEBI" id="CHEBI:33384"/>
        <dbReference type="ChEBI" id="CHEBI:78442"/>
        <dbReference type="ChEBI" id="CHEBI:78533"/>
        <dbReference type="ChEBI" id="CHEBI:456215"/>
        <dbReference type="EC" id="6.1.1.11"/>
    </reaction>
</comment>
<dbReference type="GO" id="GO:0016260">
    <property type="term" value="P:selenocysteine biosynthetic process"/>
    <property type="evidence" value="ECO:0007669"/>
    <property type="project" value="UniProtKB-UniRule"/>
</dbReference>
<comment type="function">
    <text evidence="7">Catalyzes the attachment of serine to tRNA(Ser). Is also able to aminoacylate tRNA(Sec) with serine, to form the misacylated tRNA L-seryl-tRNA(Sec), which will be further converted into selenocysteinyl-tRNA(Sec).</text>
</comment>
<dbReference type="PROSITE" id="PS50862">
    <property type="entry name" value="AA_TRNA_LIGASE_II"/>
    <property type="match status" value="1"/>
</dbReference>
<comment type="domain">
    <text evidence="7">Consists of two distinct domains, a catalytic core and a N-terminal extension that is involved in tRNA binding.</text>
</comment>
<keyword evidence="6 7" id="KW-0030">Aminoacyl-tRNA synthetase</keyword>
<dbReference type="SUPFAM" id="SSF46589">
    <property type="entry name" value="tRNA-binding arm"/>
    <property type="match status" value="1"/>
</dbReference>
<feature type="binding site" evidence="7">
    <location>
        <begin position="227"/>
        <end position="229"/>
    </location>
    <ligand>
        <name>L-serine</name>
        <dbReference type="ChEBI" id="CHEBI:33384"/>
    </ligand>
</feature>
<reference evidence="12 13" key="1">
    <citation type="submission" date="2018-09" db="EMBL/GenBank/DDBJ databases">
        <title>YIM 75507 draft genome.</title>
        <authorList>
            <person name="Tang S."/>
            <person name="Feng Y."/>
        </authorList>
    </citation>
    <scope>NUCLEOTIDE SEQUENCE [LARGE SCALE GENOMIC DNA]</scope>
    <source>
        <strain evidence="12 13">YIM 75507</strain>
    </source>
</reference>
<comment type="pathway">
    <text evidence="7">Aminoacyl-tRNA biosynthesis; selenocysteinyl-tRNA(Sec) biosynthesis; L-seryl-tRNA(Sec) from L-serine and tRNA(Sec): step 1/1.</text>
</comment>
<feature type="binding site" evidence="7 8">
    <location>
        <position position="281"/>
    </location>
    <ligand>
        <name>L-serine</name>
        <dbReference type="ChEBI" id="CHEBI:33384"/>
    </ligand>
</feature>
<dbReference type="InterPro" id="IPR002317">
    <property type="entry name" value="Ser-tRNA-ligase_type_1"/>
</dbReference>
<dbReference type="InterPro" id="IPR015866">
    <property type="entry name" value="Ser-tRNA-synth_1_N"/>
</dbReference>
<dbReference type="PRINTS" id="PR00981">
    <property type="entry name" value="TRNASYNTHSER"/>
</dbReference>
<comment type="similarity">
    <text evidence="7">Belongs to the class-II aminoacyl-tRNA synthetase family. Type-1 seryl-tRNA synthetase subfamily.</text>
</comment>
<dbReference type="EMBL" id="QZEY01000005">
    <property type="protein sequence ID" value="RJL32219.1"/>
    <property type="molecule type" value="Genomic_DNA"/>
</dbReference>
<dbReference type="GO" id="GO:0004828">
    <property type="term" value="F:serine-tRNA ligase activity"/>
    <property type="evidence" value="ECO:0007669"/>
    <property type="project" value="UniProtKB-UniRule"/>
</dbReference>
<evidence type="ECO:0000313" key="12">
    <source>
        <dbReference type="EMBL" id="RJL32219.1"/>
    </source>
</evidence>
<gene>
    <name evidence="7" type="primary">serS</name>
    <name evidence="12" type="ORF">D5H75_17655</name>
</gene>
<feature type="binding site" evidence="8">
    <location>
        <position position="227"/>
    </location>
    <ligand>
        <name>L-serine</name>
        <dbReference type="ChEBI" id="CHEBI:33384"/>
    </ligand>
</feature>
<dbReference type="Gene3D" id="3.30.930.10">
    <property type="entry name" value="Bira Bifunctional Protein, Domain 2"/>
    <property type="match status" value="1"/>
</dbReference>
<dbReference type="UniPathway" id="UPA00906">
    <property type="reaction ID" value="UER00895"/>
</dbReference>
<evidence type="ECO:0000256" key="4">
    <source>
        <dbReference type="ARBA" id="ARBA00022840"/>
    </source>
</evidence>
<dbReference type="FunFam" id="1.10.287.40:FF:000004">
    <property type="entry name" value="Serine--tRNA ligase"/>
    <property type="match status" value="1"/>
</dbReference>
<dbReference type="InterPro" id="IPR042103">
    <property type="entry name" value="SerRS_1_N_sf"/>
</dbReference>
<organism evidence="12 13">
    <name type="scientific">Bailinhaonella thermotolerans</name>
    <dbReference type="NCBI Taxonomy" id="1070861"/>
    <lineage>
        <taxon>Bacteria</taxon>
        <taxon>Bacillati</taxon>
        <taxon>Actinomycetota</taxon>
        <taxon>Actinomycetes</taxon>
        <taxon>Streptosporangiales</taxon>
        <taxon>Streptosporangiaceae</taxon>
        <taxon>Bailinhaonella</taxon>
    </lineage>
</organism>
<dbReference type="HAMAP" id="MF_00176">
    <property type="entry name" value="Ser_tRNA_synth_type1"/>
    <property type="match status" value="1"/>
</dbReference>
<proteinExistence type="inferred from homology"/>
<dbReference type="InterPro" id="IPR010978">
    <property type="entry name" value="tRNA-bd_arm"/>
</dbReference>
<comment type="subunit">
    <text evidence="7">Homodimer. The tRNA molecule binds across the dimer.</text>
</comment>
<dbReference type="InterPro" id="IPR033729">
    <property type="entry name" value="SerRS_core"/>
</dbReference>
<evidence type="ECO:0000256" key="6">
    <source>
        <dbReference type="ARBA" id="ARBA00023146"/>
    </source>
</evidence>
<comment type="subcellular location">
    <subcellularLocation>
        <location evidence="7">Cytoplasm</location>
    </subcellularLocation>
</comment>
<keyword evidence="13" id="KW-1185">Reference proteome</keyword>
<feature type="binding site" evidence="8">
    <location>
        <position position="258"/>
    </location>
    <ligand>
        <name>L-serine</name>
        <dbReference type="ChEBI" id="CHEBI:33384"/>
    </ligand>
</feature>
<accession>A0A3A4AUB8</accession>
<evidence type="ECO:0000256" key="9">
    <source>
        <dbReference type="PIRSR" id="PIRSR001529-2"/>
    </source>
</evidence>
<keyword evidence="1 7" id="KW-0963">Cytoplasm</keyword>
<feature type="binding site" evidence="9">
    <location>
        <begin position="274"/>
        <end position="277"/>
    </location>
    <ligand>
        <name>ATP</name>
        <dbReference type="ChEBI" id="CHEBI:30616"/>
    </ligand>
</feature>
<evidence type="ECO:0000259" key="11">
    <source>
        <dbReference type="PROSITE" id="PS50862"/>
    </source>
</evidence>
<dbReference type="OrthoDB" id="9804647at2"/>
<evidence type="ECO:0000256" key="8">
    <source>
        <dbReference type="PIRSR" id="PIRSR001529-1"/>
    </source>
</evidence>
<dbReference type="Proteomes" id="UP000265768">
    <property type="component" value="Unassembled WGS sequence"/>
</dbReference>
<dbReference type="GO" id="GO:0006434">
    <property type="term" value="P:seryl-tRNA aminoacylation"/>
    <property type="evidence" value="ECO:0007669"/>
    <property type="project" value="UniProtKB-UniRule"/>
</dbReference>
<comment type="caution">
    <text evidence="12">The sequence shown here is derived from an EMBL/GenBank/DDBJ whole genome shotgun (WGS) entry which is preliminary data.</text>
</comment>
<dbReference type="InterPro" id="IPR045864">
    <property type="entry name" value="aa-tRNA-synth_II/BPL/LPL"/>
</dbReference>
<evidence type="ECO:0000256" key="2">
    <source>
        <dbReference type="ARBA" id="ARBA00022598"/>
    </source>
</evidence>